<keyword evidence="4" id="KW-0677">Repeat</keyword>
<dbReference type="SUPFAM" id="SSF52540">
    <property type="entry name" value="P-loop containing nucleoside triphosphate hydrolases"/>
    <property type="match status" value="1"/>
</dbReference>
<dbReference type="OrthoDB" id="2563870at2759"/>
<dbReference type="InterPro" id="IPR003593">
    <property type="entry name" value="AAA+_ATPase"/>
</dbReference>
<evidence type="ECO:0000259" key="12">
    <source>
        <dbReference type="PROSITE" id="PS50893"/>
    </source>
</evidence>
<evidence type="ECO:0000256" key="5">
    <source>
        <dbReference type="ARBA" id="ARBA00022741"/>
    </source>
</evidence>
<dbReference type="GO" id="GO:0140359">
    <property type="term" value="F:ABC-type transporter activity"/>
    <property type="evidence" value="ECO:0007669"/>
    <property type="project" value="InterPro"/>
</dbReference>
<evidence type="ECO:0000256" key="9">
    <source>
        <dbReference type="ARBA" id="ARBA00023180"/>
    </source>
</evidence>
<dbReference type="InterPro" id="IPR003439">
    <property type="entry name" value="ABC_transporter-like_ATP-bd"/>
</dbReference>
<dbReference type="GO" id="GO:0016887">
    <property type="term" value="F:ATP hydrolysis activity"/>
    <property type="evidence" value="ECO:0007669"/>
    <property type="project" value="InterPro"/>
</dbReference>
<sequence length="612" mass="66785">MQDGLRPTPSQLSQSYPPSKRLPPSHTPVNRPTSPTHSSSSSGALTHSATRHGRLNDWFTTAMPRAHIKQDGESMFSVSGMDVTHDTVHLETITDEVSPSTPSLHQKGKGNLKGLNGDLVKHYGKKKALKVLEGQMAIEDGNLYGMSLIRAMYSTVWLEWWIAIIMKSCTAALQVTYPLITHQLIDQLTRAHAYHNDPANNPPPKSVVYSFGLAFALFAMVQASSLFSYQALQRGSVIGFMMRAALIDLIGSKSIKLSSTARVEMSSGKMMTMVSADASFLNFSAPMALDLVVQPVQIVLIAIFGVIFRDAVNASSFGVVFSYALSAAALFSSLVSLYAQVEMEMNNAERIIRYTSLPAEPPATLSSDPKIWPSHGSVKFKVLSLRYSSDAPWILKKLNFSVGPGEKVGVIGRTGEGKSSLVGAIMRTVGDEGINGQVEIDGVDIKNIGIDTLRNGVGLIPQESFLFEGTVRENMDPKGHNIDAHLKSLLSLIHSNPIMPSSQSVREKFRLDAPVSDGGNNFSGGEKQLLALMRALARNTKILLLDEATSSVDGETDALIQRIIQNHLKGVTLISIAHRLHTLAYYDRILVLDGGRVTEVDFTLLFRSIWQR</sequence>
<dbReference type="PROSITE" id="PS50929">
    <property type="entry name" value="ABC_TM1F"/>
    <property type="match status" value="1"/>
</dbReference>
<evidence type="ECO:0000313" key="14">
    <source>
        <dbReference type="EMBL" id="KIR42578.1"/>
    </source>
</evidence>
<feature type="transmembrane region" description="Helical" evidence="11">
    <location>
        <begin position="207"/>
        <end position="232"/>
    </location>
</feature>
<evidence type="ECO:0000313" key="15">
    <source>
        <dbReference type="Proteomes" id="UP000053392"/>
    </source>
</evidence>
<protein>
    <submittedName>
        <fullName evidence="14">Unplaced genomic scaffold supercont1.3, whole genome shotgun sequence</fullName>
    </submittedName>
</protein>
<keyword evidence="15" id="KW-1185">Reference proteome</keyword>
<dbReference type="GO" id="GO:0005524">
    <property type="term" value="F:ATP binding"/>
    <property type="evidence" value="ECO:0007669"/>
    <property type="project" value="UniProtKB-KW"/>
</dbReference>
<gene>
    <name evidence="14" type="ORF">I313_01805</name>
</gene>
<keyword evidence="7 11" id="KW-1133">Transmembrane helix</keyword>
<dbReference type="Gene3D" id="3.40.50.300">
    <property type="entry name" value="P-loop containing nucleotide triphosphate hydrolases"/>
    <property type="match status" value="1"/>
</dbReference>
<feature type="domain" description="ABC transmembrane type-1" evidence="13">
    <location>
        <begin position="161"/>
        <end position="308"/>
    </location>
</feature>
<feature type="compositionally biased region" description="Polar residues" evidence="10">
    <location>
        <begin position="8"/>
        <end position="17"/>
    </location>
</feature>
<evidence type="ECO:0000256" key="4">
    <source>
        <dbReference type="ARBA" id="ARBA00022737"/>
    </source>
</evidence>
<keyword evidence="2" id="KW-0813">Transport</keyword>
<dbReference type="Pfam" id="PF00664">
    <property type="entry name" value="ABC_membrane"/>
    <property type="match status" value="1"/>
</dbReference>
<feature type="region of interest" description="Disordered" evidence="10">
    <location>
        <begin position="1"/>
        <end position="49"/>
    </location>
</feature>
<dbReference type="SMART" id="SM00382">
    <property type="entry name" value="AAA"/>
    <property type="match status" value="1"/>
</dbReference>
<dbReference type="InterPro" id="IPR027417">
    <property type="entry name" value="P-loop_NTPase"/>
</dbReference>
<dbReference type="CDD" id="cd03244">
    <property type="entry name" value="ABCC_MRP_domain2"/>
    <property type="match status" value="1"/>
</dbReference>
<evidence type="ECO:0000256" key="10">
    <source>
        <dbReference type="SAM" id="MobiDB-lite"/>
    </source>
</evidence>
<dbReference type="PROSITE" id="PS50893">
    <property type="entry name" value="ABC_TRANSPORTER_2"/>
    <property type="match status" value="1"/>
</dbReference>
<dbReference type="HOGENOM" id="CLU_408259_0_0_1"/>
<dbReference type="SUPFAM" id="SSF90123">
    <property type="entry name" value="ABC transporter transmembrane region"/>
    <property type="match status" value="1"/>
</dbReference>
<dbReference type="Gene3D" id="1.20.1560.10">
    <property type="entry name" value="ABC transporter type 1, transmembrane domain"/>
    <property type="match status" value="1"/>
</dbReference>
<keyword evidence="8 11" id="KW-0472">Membrane</keyword>
<feature type="compositionally biased region" description="Low complexity" evidence="10">
    <location>
        <begin position="32"/>
        <end position="48"/>
    </location>
</feature>
<evidence type="ECO:0000256" key="3">
    <source>
        <dbReference type="ARBA" id="ARBA00022692"/>
    </source>
</evidence>
<keyword evidence="3 11" id="KW-0812">Transmembrane</keyword>
<dbReference type="AlphaFoldDB" id="A0A0D0U357"/>
<organism evidence="14 15">
    <name type="scientific">Cryptococcus deuterogattii Ram5</name>
    <dbReference type="NCBI Taxonomy" id="1296110"/>
    <lineage>
        <taxon>Eukaryota</taxon>
        <taxon>Fungi</taxon>
        <taxon>Dikarya</taxon>
        <taxon>Basidiomycota</taxon>
        <taxon>Agaricomycotina</taxon>
        <taxon>Tremellomycetes</taxon>
        <taxon>Tremellales</taxon>
        <taxon>Cryptococcaceae</taxon>
        <taxon>Cryptococcus</taxon>
        <taxon>Cryptococcus gattii species complex</taxon>
    </lineage>
</organism>
<dbReference type="FunFam" id="3.40.50.300:FF:001172">
    <property type="entry name" value="Cystic fibrosis transmembrane conductance regulator"/>
    <property type="match status" value="1"/>
</dbReference>
<dbReference type="PANTHER" id="PTHR24223:SF415">
    <property type="entry name" value="FI20190P1"/>
    <property type="match status" value="1"/>
</dbReference>
<proteinExistence type="predicted"/>
<comment type="subcellular location">
    <subcellularLocation>
        <location evidence="1">Membrane</location>
        <topology evidence="1">Multi-pass membrane protein</topology>
    </subcellularLocation>
</comment>
<keyword evidence="6" id="KW-0067">ATP-binding</keyword>
<dbReference type="Proteomes" id="UP000053392">
    <property type="component" value="Unassembled WGS sequence"/>
</dbReference>
<keyword evidence="5" id="KW-0547">Nucleotide-binding</keyword>
<evidence type="ECO:0000256" key="1">
    <source>
        <dbReference type="ARBA" id="ARBA00004141"/>
    </source>
</evidence>
<feature type="domain" description="ABC transporter" evidence="12">
    <location>
        <begin position="380"/>
        <end position="612"/>
    </location>
</feature>
<feature type="transmembrane region" description="Helical" evidence="11">
    <location>
        <begin position="320"/>
        <end position="341"/>
    </location>
</feature>
<feature type="transmembrane region" description="Helical" evidence="11">
    <location>
        <begin position="156"/>
        <end position="180"/>
    </location>
</feature>
<dbReference type="InterPro" id="IPR036640">
    <property type="entry name" value="ABC1_TM_sf"/>
</dbReference>
<dbReference type="EMBL" id="KN847898">
    <property type="protein sequence ID" value="KIR42578.1"/>
    <property type="molecule type" value="Genomic_DNA"/>
</dbReference>
<dbReference type="InterPro" id="IPR011527">
    <property type="entry name" value="ABC1_TM_dom"/>
</dbReference>
<name>A0A0D0U357_9TREE</name>
<keyword evidence="9" id="KW-0325">Glycoprotein</keyword>
<dbReference type="InterPro" id="IPR050173">
    <property type="entry name" value="ABC_transporter_C-like"/>
</dbReference>
<evidence type="ECO:0000256" key="6">
    <source>
        <dbReference type="ARBA" id="ARBA00022840"/>
    </source>
</evidence>
<evidence type="ECO:0000256" key="11">
    <source>
        <dbReference type="SAM" id="Phobius"/>
    </source>
</evidence>
<accession>A0A0D0U357</accession>
<evidence type="ECO:0000256" key="7">
    <source>
        <dbReference type="ARBA" id="ARBA00022989"/>
    </source>
</evidence>
<dbReference type="Pfam" id="PF00005">
    <property type="entry name" value="ABC_tran"/>
    <property type="match status" value="1"/>
</dbReference>
<evidence type="ECO:0000256" key="8">
    <source>
        <dbReference type="ARBA" id="ARBA00023136"/>
    </source>
</evidence>
<reference evidence="14 15" key="1">
    <citation type="submission" date="2015-01" db="EMBL/GenBank/DDBJ databases">
        <title>The Genome Sequence of Cryptococcus gattii Ram5.</title>
        <authorList>
            <consortium name="The Broad Institute Genomics Platform"/>
            <person name="Cuomo C."/>
            <person name="Litvintseva A."/>
            <person name="Chen Y."/>
            <person name="Heitman J."/>
            <person name="Sun S."/>
            <person name="Springer D."/>
            <person name="Dromer F."/>
            <person name="Young S."/>
            <person name="Zeng Q."/>
            <person name="Gargeya S."/>
            <person name="Abouelleil A."/>
            <person name="Alvarado L."/>
            <person name="Chapman S.B."/>
            <person name="Gainer-Dewar J."/>
            <person name="Goldberg J."/>
            <person name="Griggs A."/>
            <person name="Gujja S."/>
            <person name="Hansen M."/>
            <person name="Howarth C."/>
            <person name="Imamovic A."/>
            <person name="Larimer J."/>
            <person name="Murphy C."/>
            <person name="Naylor J."/>
            <person name="Pearson M."/>
            <person name="Priest M."/>
            <person name="Roberts A."/>
            <person name="Saif S."/>
            <person name="Shea T."/>
            <person name="Sykes S."/>
            <person name="Wortman J."/>
            <person name="Nusbaum C."/>
            <person name="Birren B."/>
        </authorList>
    </citation>
    <scope>NUCLEOTIDE SEQUENCE [LARGE SCALE GENOMIC DNA]</scope>
    <source>
        <strain evidence="14 15">Ram5</strain>
    </source>
</reference>
<feature type="transmembrane region" description="Helical" evidence="11">
    <location>
        <begin position="288"/>
        <end position="308"/>
    </location>
</feature>
<evidence type="ECO:0000256" key="2">
    <source>
        <dbReference type="ARBA" id="ARBA00022448"/>
    </source>
</evidence>
<dbReference type="GO" id="GO:0016020">
    <property type="term" value="C:membrane"/>
    <property type="evidence" value="ECO:0007669"/>
    <property type="project" value="UniProtKB-SubCell"/>
</dbReference>
<evidence type="ECO:0000259" key="13">
    <source>
        <dbReference type="PROSITE" id="PS50929"/>
    </source>
</evidence>
<dbReference type="PANTHER" id="PTHR24223">
    <property type="entry name" value="ATP-BINDING CASSETTE SUB-FAMILY C"/>
    <property type="match status" value="1"/>
</dbReference>